<evidence type="ECO:0000313" key="2">
    <source>
        <dbReference type="Proteomes" id="UP000319040"/>
    </source>
</evidence>
<name>A0A521D027_SACCC</name>
<protein>
    <submittedName>
        <fullName evidence="1">Uncharacterized protein</fullName>
    </submittedName>
</protein>
<sequence length="49" mass="5333">MTESMPLIIDKEIIVKALGAGLKDNNLIKRLFEGQINGSEVFSDAAKTI</sequence>
<gene>
    <name evidence="1" type="ORF">SAMN06265379_10481</name>
</gene>
<organism evidence="1 2">
    <name type="scientific">Saccharicrinis carchari</name>
    <dbReference type="NCBI Taxonomy" id="1168039"/>
    <lineage>
        <taxon>Bacteria</taxon>
        <taxon>Pseudomonadati</taxon>
        <taxon>Bacteroidota</taxon>
        <taxon>Bacteroidia</taxon>
        <taxon>Marinilabiliales</taxon>
        <taxon>Marinilabiliaceae</taxon>
        <taxon>Saccharicrinis</taxon>
    </lineage>
</organism>
<proteinExistence type="predicted"/>
<evidence type="ECO:0000313" key="1">
    <source>
        <dbReference type="EMBL" id="SMO65067.1"/>
    </source>
</evidence>
<accession>A0A521D027</accession>
<dbReference type="AlphaFoldDB" id="A0A521D027"/>
<dbReference type="EMBL" id="FXTB01000004">
    <property type="protein sequence ID" value="SMO65067.1"/>
    <property type="molecule type" value="Genomic_DNA"/>
</dbReference>
<dbReference type="Proteomes" id="UP000319040">
    <property type="component" value="Unassembled WGS sequence"/>
</dbReference>
<keyword evidence="2" id="KW-1185">Reference proteome</keyword>
<reference evidence="1 2" key="1">
    <citation type="submission" date="2017-05" db="EMBL/GenBank/DDBJ databases">
        <authorList>
            <person name="Varghese N."/>
            <person name="Submissions S."/>
        </authorList>
    </citation>
    <scope>NUCLEOTIDE SEQUENCE [LARGE SCALE GENOMIC DNA]</scope>
    <source>
        <strain evidence="1 2">DSM 27040</strain>
    </source>
</reference>